<evidence type="ECO:0000256" key="2">
    <source>
        <dbReference type="SAM" id="SignalP"/>
    </source>
</evidence>
<keyword evidence="2" id="KW-0732">Signal</keyword>
<reference evidence="3 4" key="1">
    <citation type="journal article" date="2015" name="BMC Genomics">
        <title>Comparative genomics and metabolic profiling of the genus Lysobacter.</title>
        <authorList>
            <person name="de Bruijn I."/>
            <person name="Cheng X."/>
            <person name="de Jager V."/>
            <person name="Exposito R.G."/>
            <person name="Watrous J."/>
            <person name="Patel N."/>
            <person name="Postma J."/>
            <person name="Dorrestein P.C."/>
            <person name="Kobayashi D."/>
            <person name="Raaijmakers J.M."/>
        </authorList>
    </citation>
    <scope>NUCLEOTIDE SEQUENCE [LARGE SCALE GENOMIC DNA]</scope>
    <source>
        <strain evidence="3 4">76</strain>
    </source>
</reference>
<proteinExistence type="predicted"/>
<protein>
    <submittedName>
        <fullName evidence="3">Uncharacterized protein</fullName>
    </submittedName>
</protein>
<sequence length="399" mass="40985">MKQSMQSARRGPVGFFRARIAVAIALAAHGAVAAAKPPEPLPYPLAPELAVELYLTQTELTPVSGVSSPVVDPVMMNGLVANHGTAGLVGGLIGGLIVGAIIQKGANDGAKWGNGVIGPYDYRTSMEASLRAALVSDGITPSPIIKLVLPEPKPEPGATEFKPAPVSKGPVACTNPVLRLRPLRWAPVNSTLVTGLNASFYDCVPGKKGGLEEKLAWSRGYQVSMVADAEAMPRKQQKGYIEGLDEARVHQLLDHAAAEVAAMFAYEFTQEGRVEREQKVSLWNGFRQIRAGEHWAWNRHHHAMMPNILGTYRLSDASLVAFSAAAAAPAAAVAAPATPVVGEAVAGPAAAVAPTVPANAAPAPAGAVAPAAPLVPAAPAPAAPEASGPATGGDAVQAG</sequence>
<accession>A0A0S2F5H3</accession>
<gene>
    <name evidence="3" type="ORF">LA76x_0630</name>
</gene>
<feature type="signal peptide" evidence="2">
    <location>
        <begin position="1"/>
        <end position="33"/>
    </location>
</feature>
<organism evidence="3 4">
    <name type="scientific">Lysobacter antibioticus</name>
    <dbReference type="NCBI Taxonomy" id="84531"/>
    <lineage>
        <taxon>Bacteria</taxon>
        <taxon>Pseudomonadati</taxon>
        <taxon>Pseudomonadota</taxon>
        <taxon>Gammaproteobacteria</taxon>
        <taxon>Lysobacterales</taxon>
        <taxon>Lysobacteraceae</taxon>
        <taxon>Lysobacter</taxon>
    </lineage>
</organism>
<evidence type="ECO:0000313" key="4">
    <source>
        <dbReference type="Proteomes" id="UP000060787"/>
    </source>
</evidence>
<feature type="chain" id="PRO_5006597208" evidence="2">
    <location>
        <begin position="34"/>
        <end position="399"/>
    </location>
</feature>
<feature type="region of interest" description="Disordered" evidence="1">
    <location>
        <begin position="377"/>
        <end position="399"/>
    </location>
</feature>
<dbReference type="AlphaFoldDB" id="A0A0S2F5H3"/>
<dbReference type="Proteomes" id="UP000060787">
    <property type="component" value="Chromosome"/>
</dbReference>
<dbReference type="PATRIC" id="fig|84531.8.peg.657"/>
<dbReference type="EMBL" id="CP011129">
    <property type="protein sequence ID" value="ALN78791.1"/>
    <property type="molecule type" value="Genomic_DNA"/>
</dbReference>
<keyword evidence="4" id="KW-1185">Reference proteome</keyword>
<evidence type="ECO:0000256" key="1">
    <source>
        <dbReference type="SAM" id="MobiDB-lite"/>
    </source>
</evidence>
<dbReference type="KEGG" id="lab:LA76x_0630"/>
<feature type="compositionally biased region" description="Low complexity" evidence="1">
    <location>
        <begin position="383"/>
        <end position="393"/>
    </location>
</feature>
<evidence type="ECO:0000313" key="3">
    <source>
        <dbReference type="EMBL" id="ALN78791.1"/>
    </source>
</evidence>
<name>A0A0S2F5H3_LYSAN</name>